<feature type="compositionally biased region" description="Low complexity" evidence="2">
    <location>
        <begin position="847"/>
        <end position="877"/>
    </location>
</feature>
<keyword evidence="4" id="KW-1185">Reference proteome</keyword>
<feature type="compositionally biased region" description="Polar residues" evidence="2">
    <location>
        <begin position="894"/>
        <end position="920"/>
    </location>
</feature>
<dbReference type="GO" id="GO:1990130">
    <property type="term" value="C:GATOR1 complex"/>
    <property type="evidence" value="ECO:0007669"/>
    <property type="project" value="TreeGrafter"/>
</dbReference>
<organism evidence="3 4">
    <name type="scientific">Tilletia horrida</name>
    <dbReference type="NCBI Taxonomy" id="155126"/>
    <lineage>
        <taxon>Eukaryota</taxon>
        <taxon>Fungi</taxon>
        <taxon>Dikarya</taxon>
        <taxon>Basidiomycota</taxon>
        <taxon>Ustilaginomycotina</taxon>
        <taxon>Exobasidiomycetes</taxon>
        <taxon>Tilletiales</taxon>
        <taxon>Tilletiaceae</taxon>
        <taxon>Tilletia</taxon>
    </lineage>
</organism>
<dbReference type="AlphaFoldDB" id="A0AAN6GHR1"/>
<dbReference type="GO" id="GO:1904262">
    <property type="term" value="P:negative regulation of TORC1 signaling"/>
    <property type="evidence" value="ECO:0007669"/>
    <property type="project" value="TreeGrafter"/>
</dbReference>
<dbReference type="GO" id="GO:0005774">
    <property type="term" value="C:vacuolar membrane"/>
    <property type="evidence" value="ECO:0007669"/>
    <property type="project" value="TreeGrafter"/>
</dbReference>
<feature type="compositionally biased region" description="Low complexity" evidence="2">
    <location>
        <begin position="82"/>
        <end position="99"/>
    </location>
</feature>
<feature type="compositionally biased region" description="Low complexity" evidence="2">
    <location>
        <begin position="921"/>
        <end position="935"/>
    </location>
</feature>
<feature type="compositionally biased region" description="Low complexity" evidence="2">
    <location>
        <begin position="408"/>
        <end position="429"/>
    </location>
</feature>
<dbReference type="Proteomes" id="UP001176521">
    <property type="component" value="Unassembled WGS sequence"/>
</dbReference>
<feature type="region of interest" description="Disordered" evidence="2">
    <location>
        <begin position="185"/>
        <end position="210"/>
    </location>
</feature>
<protein>
    <submittedName>
        <fullName evidence="3">Nitrogen permease regulator 2</fullName>
    </submittedName>
</protein>
<dbReference type="GO" id="GO:0005096">
    <property type="term" value="F:GTPase activator activity"/>
    <property type="evidence" value="ECO:0007669"/>
    <property type="project" value="TreeGrafter"/>
</dbReference>
<feature type="region of interest" description="Disordered" evidence="2">
    <location>
        <begin position="835"/>
        <end position="877"/>
    </location>
</feature>
<name>A0AAN6GHR1_9BASI</name>
<dbReference type="InterPro" id="IPR009348">
    <property type="entry name" value="NPR2-like"/>
</dbReference>
<dbReference type="PANTHER" id="PTHR12991:SF10">
    <property type="entry name" value="GATOR COMPLEX PROTEIN NPRL2"/>
    <property type="match status" value="1"/>
</dbReference>
<evidence type="ECO:0000256" key="1">
    <source>
        <dbReference type="ARBA" id="ARBA00008433"/>
    </source>
</evidence>
<evidence type="ECO:0000256" key="2">
    <source>
        <dbReference type="SAM" id="MobiDB-lite"/>
    </source>
</evidence>
<evidence type="ECO:0000313" key="3">
    <source>
        <dbReference type="EMBL" id="KAK0538000.1"/>
    </source>
</evidence>
<feature type="region of interest" description="Disordered" evidence="2">
    <location>
        <begin position="400"/>
        <end position="451"/>
    </location>
</feature>
<dbReference type="EMBL" id="JAPDMQ010000051">
    <property type="protein sequence ID" value="KAK0538000.1"/>
    <property type="molecule type" value="Genomic_DNA"/>
</dbReference>
<feature type="compositionally biased region" description="Gly residues" evidence="2">
    <location>
        <begin position="57"/>
        <end position="69"/>
    </location>
</feature>
<feature type="region of interest" description="Disordered" evidence="2">
    <location>
        <begin position="894"/>
        <end position="939"/>
    </location>
</feature>
<reference evidence="3" key="1">
    <citation type="journal article" date="2023" name="PhytoFront">
        <title>Draft Genome Resources of Seven Strains of Tilletia horrida, Causal Agent of Kernel Smut of Rice.</title>
        <authorList>
            <person name="Khanal S."/>
            <person name="Antony Babu S."/>
            <person name="Zhou X.G."/>
        </authorList>
    </citation>
    <scope>NUCLEOTIDE SEQUENCE</scope>
    <source>
        <strain evidence="3">TX3</strain>
    </source>
</reference>
<accession>A0AAN6GHR1</accession>
<sequence length="1043" mass="109905">MPLPGLLGGAFDVESNAFLDIQAIFFSVFDPTRGPRILFQMPEGSITQDDSSPAAGAGTGAGAGAGAGAPGVAAANMAQRNSSSGSAPAEPSFSSPPAAQRGAAALRTLLNEELPDSSPGSGAASPGGAASEAQSASRARRRSSKRTDAAQYSDALFDFGPIKDYIIPKKQLCGRLVACNIRGRSSTTRSSHLRNGGSKPVRSSFSSSSRRSDSFKLRSESVSRSVVSDIGTDVVIEDDEDAEEGMTPPIDTRPTRRYRILGFPVFLSDESRYARNDFRFNMCFVFDASADTRPYEPVVRKVARILTGLEESSCFLSNEKNLQRVHGIIEQLYQDLNAYCESFVPLPVAPHTSYVPATTNATAVGTPTAGAGTVPPGNLFIATSSGNQLTSSVIHTANQSTVGTSTQHSPHMPSGPIGSSPSPSRISNLRGRRRGRTIDGLRRDASGSFSATTPISGAAAAAASANRSASATAAGFASPGPVVRLTTGSPATPDVTMGDVTVTTTSDDAPLSPEAAADAKLKEWEKELPHGLGRTVRDAINIKLFPIYPNPPAANDWDVPVALLDLRSRVDANWDLTMAKIFPFIDGVNHVKKIAELADADLGLTRQCMEHLLYYECIIMIDLFQYSNIYTLRPLIASVATLDSIQRECADYVTRPGKTRPPYTDLLALYAKALRPGLTVSQWMEDLLGEVEAMHLDVRRFVTFGVIKGFVRRVHRFPIYIPPAEAPFPLPITNRPNQLDLSMRSTGLAPVADGLEKLLIAGTHCDDELCVRFGLSWHQLEGMLLTLGYGQHELAEEMARQRAQKAAAAAAAAASAGEDDRQSYTPGSAWVAGSGTGWGMSGPSGQSAAGWSSGTRAGASGSSGVSGRYAQGGSAHASGSGEAAYLNAWGSQTSTADSTYSTGRRTSGAPTIYASQYGHNSSSRGPPSSRSRYPSDAGWGAGSSFGAQMSGFFNPQHSHQHRGSDATAIAPIAGGWPGSRSDAHGDAAGAAGGMGAFDRVTGERLPANARPQSPEPMPGPDWHAIYAAARKSGHMGDVQIFLR</sequence>
<proteinExistence type="inferred from homology"/>
<comment type="similarity">
    <text evidence="1">Belongs to the NPR2 family.</text>
</comment>
<dbReference type="PANTHER" id="PTHR12991">
    <property type="entry name" value="NITROGEN PERMEASE REGULATOR 2/TUMOR SUPPRESSOR CANDIDATE 4"/>
    <property type="match status" value="1"/>
</dbReference>
<feature type="region of interest" description="Disordered" evidence="2">
    <location>
        <begin position="43"/>
        <end position="149"/>
    </location>
</feature>
<gene>
    <name evidence="3" type="primary">NPR2</name>
    <name evidence="3" type="ORF">OC842_001441</name>
</gene>
<feature type="compositionally biased region" description="Low complexity" evidence="2">
    <location>
        <begin position="117"/>
        <end position="137"/>
    </location>
</feature>
<evidence type="ECO:0000313" key="4">
    <source>
        <dbReference type="Proteomes" id="UP001176521"/>
    </source>
</evidence>
<feature type="compositionally biased region" description="Basic and acidic residues" evidence="2">
    <location>
        <begin position="436"/>
        <end position="445"/>
    </location>
</feature>
<comment type="caution">
    <text evidence="3">The sequence shown here is derived from an EMBL/GenBank/DDBJ whole genome shotgun (WGS) entry which is preliminary data.</text>
</comment>
<dbReference type="GO" id="GO:0010508">
    <property type="term" value="P:positive regulation of autophagy"/>
    <property type="evidence" value="ECO:0007669"/>
    <property type="project" value="TreeGrafter"/>
</dbReference>
<dbReference type="Pfam" id="PF06218">
    <property type="entry name" value="NPR2"/>
    <property type="match status" value="3"/>
</dbReference>